<dbReference type="Gene3D" id="1.10.600.10">
    <property type="entry name" value="Farnesyl Diphosphate Synthase"/>
    <property type="match status" value="1"/>
</dbReference>
<comment type="caution">
    <text evidence="12">The sequence shown here is derived from an EMBL/GenBank/DDBJ whole genome shotgun (WGS) entry which is preliminary data.</text>
</comment>
<dbReference type="InterPro" id="IPR000092">
    <property type="entry name" value="Polyprenyl_synt"/>
</dbReference>
<dbReference type="SFLD" id="SFLDS00005">
    <property type="entry name" value="Isoprenoid_Synthase_Type_I"/>
    <property type="match status" value="1"/>
</dbReference>
<dbReference type="GO" id="GO:0004161">
    <property type="term" value="F:dimethylallyltranstransferase activity"/>
    <property type="evidence" value="ECO:0007669"/>
    <property type="project" value="UniProtKB-EC"/>
</dbReference>
<dbReference type="GO" id="GO:0045337">
    <property type="term" value="P:farnesyl diphosphate biosynthetic process"/>
    <property type="evidence" value="ECO:0007669"/>
    <property type="project" value="TreeGrafter"/>
</dbReference>
<name>A0AAW0CMJ2_9AGAR</name>
<comment type="cofactor">
    <cofactor evidence="1">
        <name>Mg(2+)</name>
        <dbReference type="ChEBI" id="CHEBI:18420"/>
    </cofactor>
</comment>
<evidence type="ECO:0000313" key="13">
    <source>
        <dbReference type="Proteomes" id="UP001362999"/>
    </source>
</evidence>
<dbReference type="GO" id="GO:0004337">
    <property type="term" value="F:(2E,6E)-farnesyl diphosphate synthase activity"/>
    <property type="evidence" value="ECO:0007669"/>
    <property type="project" value="UniProtKB-EC"/>
</dbReference>
<evidence type="ECO:0000256" key="1">
    <source>
        <dbReference type="ARBA" id="ARBA00001946"/>
    </source>
</evidence>
<dbReference type="AlphaFoldDB" id="A0AAW0CMJ2"/>
<dbReference type="EC" id="2.5.1.10" evidence="2"/>
<dbReference type="PANTHER" id="PTHR11525:SF0">
    <property type="entry name" value="FARNESYL PYROPHOSPHATE SYNTHASE"/>
    <property type="match status" value="1"/>
</dbReference>
<reference evidence="12 13" key="1">
    <citation type="journal article" date="2024" name="J Genomics">
        <title>Draft genome sequencing and assembly of Favolaschia claudopus CIRM-BRFM 2984 isolated from oak limbs.</title>
        <authorList>
            <person name="Navarro D."/>
            <person name="Drula E."/>
            <person name="Chaduli D."/>
            <person name="Cazenave R."/>
            <person name="Ahrendt S."/>
            <person name="Wang J."/>
            <person name="Lipzen A."/>
            <person name="Daum C."/>
            <person name="Barry K."/>
            <person name="Grigoriev I.V."/>
            <person name="Favel A."/>
            <person name="Rosso M.N."/>
            <person name="Martin F."/>
        </authorList>
    </citation>
    <scope>NUCLEOTIDE SEQUENCE [LARGE SCALE GENOMIC DNA]</scope>
    <source>
        <strain evidence="12 13">CIRM-BRFM 2984</strain>
    </source>
</reference>
<dbReference type="EC" id="2.5.1.1" evidence="3"/>
<protein>
    <recommendedName>
        <fullName evidence="10">(2E,6E)-farnesyl diphosphate synthase</fullName>
        <ecNumber evidence="3">2.5.1.1</ecNumber>
        <ecNumber evidence="2">2.5.1.10</ecNumber>
    </recommendedName>
    <alternativeName>
        <fullName evidence="9">Dimethylallyltranstransferase</fullName>
    </alternativeName>
    <alternativeName>
        <fullName evidence="8">Farnesyl diphosphate synthase</fullName>
    </alternativeName>
    <alternativeName>
        <fullName evidence="7">Geranyltranstransferase</fullName>
    </alternativeName>
</protein>
<dbReference type="CDD" id="cd00685">
    <property type="entry name" value="Trans_IPPS_HT"/>
    <property type="match status" value="1"/>
</dbReference>
<keyword evidence="13" id="KW-1185">Reference proteome</keyword>
<evidence type="ECO:0000256" key="5">
    <source>
        <dbReference type="ARBA" id="ARBA00022723"/>
    </source>
</evidence>
<dbReference type="InterPro" id="IPR008949">
    <property type="entry name" value="Isoprenoid_synthase_dom_sf"/>
</dbReference>
<keyword evidence="4 11" id="KW-0808">Transferase</keyword>
<dbReference type="GO" id="GO:0005737">
    <property type="term" value="C:cytoplasm"/>
    <property type="evidence" value="ECO:0007669"/>
    <property type="project" value="TreeGrafter"/>
</dbReference>
<dbReference type="SUPFAM" id="SSF48576">
    <property type="entry name" value="Terpenoid synthases"/>
    <property type="match status" value="1"/>
</dbReference>
<evidence type="ECO:0000313" key="12">
    <source>
        <dbReference type="EMBL" id="KAK7039496.1"/>
    </source>
</evidence>
<evidence type="ECO:0000256" key="11">
    <source>
        <dbReference type="RuleBase" id="RU004466"/>
    </source>
</evidence>
<dbReference type="Pfam" id="PF00348">
    <property type="entry name" value="polyprenyl_synt"/>
    <property type="match status" value="1"/>
</dbReference>
<keyword evidence="5" id="KW-0479">Metal-binding</keyword>
<dbReference type="InterPro" id="IPR039702">
    <property type="entry name" value="FPS1-like"/>
</dbReference>
<dbReference type="PROSITE" id="PS00723">
    <property type="entry name" value="POLYPRENYL_SYNTHASE_1"/>
    <property type="match status" value="1"/>
</dbReference>
<evidence type="ECO:0000256" key="6">
    <source>
        <dbReference type="ARBA" id="ARBA00022842"/>
    </source>
</evidence>
<organism evidence="12 13">
    <name type="scientific">Favolaschia claudopus</name>
    <dbReference type="NCBI Taxonomy" id="2862362"/>
    <lineage>
        <taxon>Eukaryota</taxon>
        <taxon>Fungi</taxon>
        <taxon>Dikarya</taxon>
        <taxon>Basidiomycota</taxon>
        <taxon>Agaricomycotina</taxon>
        <taxon>Agaricomycetes</taxon>
        <taxon>Agaricomycetidae</taxon>
        <taxon>Agaricales</taxon>
        <taxon>Marasmiineae</taxon>
        <taxon>Mycenaceae</taxon>
        <taxon>Favolaschia</taxon>
    </lineage>
</organism>
<gene>
    <name evidence="12" type="ORF">R3P38DRAFT_2899982</name>
</gene>
<sequence length="366" mass="41508">MPPVSNATFNGSKRDRFNQAFTIIRQELLDEFAAQNVPEDAQNWYRRNIDYNVPGGKLNRGLSVVDSVQVIKGRALSDAEYLKAAVLGWSVEFLQAFFLVLDDVMDRSLTRRGQLCYYRVPEVGTISINDAVLIESSIYFLLKKHFRGEPYYVDLLELFHETTSKTGTGQLLDLLSAPEDSVDLSKISLAKFEQIALYKTSYYSFYLPVALAMLLCEVPTTYESKSIGQQIEAYTVAQSILLPIGQYFQAQDDFLDFSGTPEQIGKVGTDIVDNKCSWCINTALAAASEEQRAILDASYGRRDPDAEARVKAVFEAVGLREKYRIYEEEVYARINTLIQAVPDDEGPYLKKKIFTDFLDKIYKRQK</sequence>
<dbReference type="GO" id="GO:0046872">
    <property type="term" value="F:metal ion binding"/>
    <property type="evidence" value="ECO:0007669"/>
    <property type="project" value="UniProtKB-KW"/>
</dbReference>
<evidence type="ECO:0000256" key="2">
    <source>
        <dbReference type="ARBA" id="ARBA00012439"/>
    </source>
</evidence>
<keyword evidence="6" id="KW-0460">Magnesium</keyword>
<dbReference type="Proteomes" id="UP001362999">
    <property type="component" value="Unassembled WGS sequence"/>
</dbReference>
<evidence type="ECO:0000256" key="4">
    <source>
        <dbReference type="ARBA" id="ARBA00022679"/>
    </source>
</evidence>
<evidence type="ECO:0000256" key="9">
    <source>
        <dbReference type="ARBA" id="ARBA00032448"/>
    </source>
</evidence>
<accession>A0AAW0CMJ2</accession>
<dbReference type="EMBL" id="JAWWNJ010000016">
    <property type="protein sequence ID" value="KAK7039496.1"/>
    <property type="molecule type" value="Genomic_DNA"/>
</dbReference>
<evidence type="ECO:0000256" key="7">
    <source>
        <dbReference type="ARBA" id="ARBA00032380"/>
    </source>
</evidence>
<evidence type="ECO:0000256" key="3">
    <source>
        <dbReference type="ARBA" id="ARBA00012833"/>
    </source>
</evidence>
<comment type="similarity">
    <text evidence="11">Belongs to the FPP/GGPP synthase family.</text>
</comment>
<evidence type="ECO:0000256" key="10">
    <source>
        <dbReference type="ARBA" id="ARBA00032873"/>
    </source>
</evidence>
<evidence type="ECO:0000256" key="8">
    <source>
        <dbReference type="ARBA" id="ARBA00032424"/>
    </source>
</evidence>
<dbReference type="InterPro" id="IPR033749">
    <property type="entry name" value="Polyprenyl_synt_CS"/>
</dbReference>
<proteinExistence type="inferred from homology"/>
<dbReference type="PANTHER" id="PTHR11525">
    <property type="entry name" value="FARNESYL-PYROPHOSPHATE SYNTHETASE"/>
    <property type="match status" value="1"/>
</dbReference>